<dbReference type="GO" id="GO:0046872">
    <property type="term" value="F:metal ion binding"/>
    <property type="evidence" value="ECO:0007669"/>
    <property type="project" value="UniProtKB-KW"/>
</dbReference>
<organism evidence="6 7">
    <name type="scientific">Sediminicurvatus halobius</name>
    <dbReference type="NCBI Taxonomy" id="2182432"/>
    <lineage>
        <taxon>Bacteria</taxon>
        <taxon>Pseudomonadati</taxon>
        <taxon>Pseudomonadota</taxon>
        <taxon>Gammaproteobacteria</taxon>
        <taxon>Chromatiales</taxon>
        <taxon>Ectothiorhodospiraceae</taxon>
        <taxon>Sediminicurvatus</taxon>
    </lineage>
</organism>
<keyword evidence="7" id="KW-1185">Reference proteome</keyword>
<dbReference type="InterPro" id="IPR011057">
    <property type="entry name" value="Mss4-like_sf"/>
</dbReference>
<evidence type="ECO:0000256" key="3">
    <source>
        <dbReference type="ARBA" id="ARBA00022833"/>
    </source>
</evidence>
<dbReference type="Proteomes" id="UP000245474">
    <property type="component" value="Unassembled WGS sequence"/>
</dbReference>
<dbReference type="PANTHER" id="PTHR33337">
    <property type="entry name" value="GFA DOMAIN-CONTAINING PROTEIN"/>
    <property type="match status" value="1"/>
</dbReference>
<accession>A0A2U2N4H9</accession>
<protein>
    <submittedName>
        <fullName evidence="6">GFA family protein</fullName>
    </submittedName>
</protein>
<evidence type="ECO:0000256" key="4">
    <source>
        <dbReference type="ARBA" id="ARBA00023239"/>
    </source>
</evidence>
<reference evidence="6 7" key="1">
    <citation type="submission" date="2018-05" db="EMBL/GenBank/DDBJ databases">
        <title>Spiribacter halobius sp. nov., a moderately halophilic bacterium isolated from marine solar saltern.</title>
        <authorList>
            <person name="Zheng W.-S."/>
            <person name="Lu D.-C."/>
            <person name="Du Z.-J."/>
        </authorList>
    </citation>
    <scope>NUCLEOTIDE SEQUENCE [LARGE SCALE GENOMIC DNA]</scope>
    <source>
        <strain evidence="6 7">E85</strain>
    </source>
</reference>
<evidence type="ECO:0000256" key="1">
    <source>
        <dbReference type="ARBA" id="ARBA00005495"/>
    </source>
</evidence>
<evidence type="ECO:0000313" key="7">
    <source>
        <dbReference type="Proteomes" id="UP000245474"/>
    </source>
</evidence>
<proteinExistence type="inferred from homology"/>
<evidence type="ECO:0000313" key="6">
    <source>
        <dbReference type="EMBL" id="PWG63967.1"/>
    </source>
</evidence>
<dbReference type="InterPro" id="IPR006913">
    <property type="entry name" value="CENP-V/GFA"/>
</dbReference>
<dbReference type="PROSITE" id="PS51891">
    <property type="entry name" value="CENP_V_GFA"/>
    <property type="match status" value="1"/>
</dbReference>
<comment type="similarity">
    <text evidence="1">Belongs to the Gfa family.</text>
</comment>
<dbReference type="Pfam" id="PF04828">
    <property type="entry name" value="GFA"/>
    <property type="match status" value="1"/>
</dbReference>
<dbReference type="PANTHER" id="PTHR33337:SF40">
    <property type="entry name" value="CENP-V_GFA DOMAIN-CONTAINING PROTEIN-RELATED"/>
    <property type="match status" value="1"/>
</dbReference>
<feature type="domain" description="CENP-V/GFA" evidence="5">
    <location>
        <begin position="2"/>
        <end position="118"/>
    </location>
</feature>
<evidence type="ECO:0000259" key="5">
    <source>
        <dbReference type="PROSITE" id="PS51891"/>
    </source>
</evidence>
<dbReference type="SUPFAM" id="SSF51316">
    <property type="entry name" value="Mss4-like"/>
    <property type="match status" value="1"/>
</dbReference>
<keyword evidence="2" id="KW-0479">Metal-binding</keyword>
<dbReference type="Gene3D" id="3.90.1590.10">
    <property type="entry name" value="glutathione-dependent formaldehyde- activating enzyme (gfa)"/>
    <property type="match status" value="1"/>
</dbReference>
<comment type="caution">
    <text evidence="6">The sequence shown here is derived from an EMBL/GenBank/DDBJ whole genome shotgun (WGS) entry which is preliminary data.</text>
</comment>
<dbReference type="OrthoDB" id="4188830at2"/>
<dbReference type="EMBL" id="QFFI01000008">
    <property type="protein sequence ID" value="PWG63967.1"/>
    <property type="molecule type" value="Genomic_DNA"/>
</dbReference>
<name>A0A2U2N4H9_9GAMM</name>
<keyword evidence="4" id="KW-0456">Lyase</keyword>
<dbReference type="AlphaFoldDB" id="A0A2U2N4H9"/>
<keyword evidence="3" id="KW-0862">Zinc</keyword>
<dbReference type="GO" id="GO:0016846">
    <property type="term" value="F:carbon-sulfur lyase activity"/>
    <property type="evidence" value="ECO:0007669"/>
    <property type="project" value="InterPro"/>
</dbReference>
<evidence type="ECO:0000256" key="2">
    <source>
        <dbReference type="ARBA" id="ARBA00022723"/>
    </source>
</evidence>
<sequence length="132" mass="14211">MHSGGCLCGGVRYELDAPIEGISLCHCRQCRKASGSAFVAVAVVNTAALRITAGEGLLTAYRATPGKQRVFCSRCGSPFFSARDGQPEVRRLRIGTLDTPLGEVAKVHAFTADCADWDEILDEHPRFPGFAR</sequence>
<gene>
    <name evidence="6" type="ORF">DEM34_06645</name>
</gene>